<keyword evidence="1" id="KW-0472">Membrane</keyword>
<reference evidence="2 3" key="1">
    <citation type="submission" date="2016-10" db="EMBL/GenBank/DDBJ databases">
        <authorList>
            <person name="de Groot N.N."/>
        </authorList>
    </citation>
    <scope>NUCLEOTIDE SEQUENCE [LARGE SCALE GENOMIC DNA]</scope>
    <source>
        <strain evidence="2 3">DSM 6059</strain>
    </source>
</reference>
<sequence length="91" mass="10357">MYGDGFVINYSTFKGYYLNILLSLITINIMCAVLVLPERKFIEAALKDMNLEETAICYHLFQQWQRLISSMSAFASGEAGLFFEEIKTTGI</sequence>
<keyword evidence="3" id="KW-1185">Reference proteome</keyword>
<keyword evidence="1" id="KW-1133">Transmembrane helix</keyword>
<gene>
    <name evidence="2" type="ORF">SAMN02745724_01977</name>
</gene>
<dbReference type="Proteomes" id="UP000198862">
    <property type="component" value="Unassembled WGS sequence"/>
</dbReference>
<organism evidence="2 3">
    <name type="scientific">Pseudoalteromonas denitrificans DSM 6059</name>
    <dbReference type="NCBI Taxonomy" id="1123010"/>
    <lineage>
        <taxon>Bacteria</taxon>
        <taxon>Pseudomonadati</taxon>
        <taxon>Pseudomonadota</taxon>
        <taxon>Gammaproteobacteria</taxon>
        <taxon>Alteromonadales</taxon>
        <taxon>Pseudoalteromonadaceae</taxon>
        <taxon>Pseudoalteromonas</taxon>
    </lineage>
</organism>
<dbReference type="EMBL" id="FOLO01000012">
    <property type="protein sequence ID" value="SFC56832.1"/>
    <property type="molecule type" value="Genomic_DNA"/>
</dbReference>
<evidence type="ECO:0000256" key="1">
    <source>
        <dbReference type="SAM" id="Phobius"/>
    </source>
</evidence>
<keyword evidence="1" id="KW-0812">Transmembrane</keyword>
<name>A0A1I1K960_9GAMM</name>
<dbReference type="AlphaFoldDB" id="A0A1I1K960"/>
<proteinExistence type="predicted"/>
<accession>A0A1I1K960</accession>
<evidence type="ECO:0000313" key="2">
    <source>
        <dbReference type="EMBL" id="SFC56832.1"/>
    </source>
</evidence>
<evidence type="ECO:0000313" key="3">
    <source>
        <dbReference type="Proteomes" id="UP000198862"/>
    </source>
</evidence>
<feature type="transmembrane region" description="Helical" evidence="1">
    <location>
        <begin position="16"/>
        <end position="37"/>
    </location>
</feature>
<protein>
    <submittedName>
        <fullName evidence="2">Uncharacterized protein</fullName>
    </submittedName>
</protein>